<gene>
    <name evidence="1" type="ORF">ACFSR1_10870</name>
</gene>
<keyword evidence="2" id="KW-1185">Reference proteome</keyword>
<dbReference type="RefSeq" id="WP_378292371.1">
    <property type="nucleotide sequence ID" value="NZ_JBHULE010000019.1"/>
</dbReference>
<dbReference type="Pfam" id="PF06841">
    <property type="entry name" value="Phage_T4_gp19"/>
    <property type="match status" value="1"/>
</dbReference>
<dbReference type="InterPro" id="IPR011747">
    <property type="entry name" value="CHP02241"/>
</dbReference>
<evidence type="ECO:0000313" key="2">
    <source>
        <dbReference type="Proteomes" id="UP001597319"/>
    </source>
</evidence>
<dbReference type="Proteomes" id="UP001597319">
    <property type="component" value="Unassembled WGS sequence"/>
</dbReference>
<organism evidence="1 2">
    <name type="scientific">Aquimarina rubra</name>
    <dbReference type="NCBI Taxonomy" id="1920033"/>
    <lineage>
        <taxon>Bacteria</taxon>
        <taxon>Pseudomonadati</taxon>
        <taxon>Bacteroidota</taxon>
        <taxon>Flavobacteriia</taxon>
        <taxon>Flavobacteriales</taxon>
        <taxon>Flavobacteriaceae</taxon>
        <taxon>Aquimarina</taxon>
    </lineage>
</organism>
<dbReference type="PANTHER" id="PTHR38009">
    <property type="entry name" value="CONSERVED HYPOTHETICAL PHAGE TAIL PROTEIN"/>
    <property type="match status" value="1"/>
</dbReference>
<comment type="caution">
    <text evidence="1">The sequence shown here is derived from an EMBL/GenBank/DDBJ whole genome shotgun (WGS) entry which is preliminary data.</text>
</comment>
<evidence type="ECO:0000313" key="1">
    <source>
        <dbReference type="EMBL" id="MFD2563168.1"/>
    </source>
</evidence>
<reference evidence="2" key="1">
    <citation type="journal article" date="2019" name="Int. J. Syst. Evol. Microbiol.">
        <title>The Global Catalogue of Microorganisms (GCM) 10K type strain sequencing project: providing services to taxonomists for standard genome sequencing and annotation.</title>
        <authorList>
            <consortium name="The Broad Institute Genomics Platform"/>
            <consortium name="The Broad Institute Genome Sequencing Center for Infectious Disease"/>
            <person name="Wu L."/>
            <person name="Ma J."/>
        </authorList>
    </citation>
    <scope>NUCLEOTIDE SEQUENCE [LARGE SCALE GENOMIC DNA]</scope>
    <source>
        <strain evidence="2">KCTC 52274</strain>
    </source>
</reference>
<dbReference type="PANTHER" id="PTHR38009:SF1">
    <property type="entry name" value="CONSERVED HYPOTHETICAL PHAGE TAIL PROTEIN"/>
    <property type="match status" value="1"/>
</dbReference>
<protein>
    <submittedName>
        <fullName evidence="1">Phage tail protein</fullName>
    </submittedName>
</protein>
<proteinExistence type="predicted"/>
<dbReference type="NCBIfam" id="TIGR02241">
    <property type="entry name" value="conserved hypothetical phage tail region protein"/>
    <property type="match status" value="1"/>
</dbReference>
<dbReference type="EMBL" id="JBHULE010000019">
    <property type="protein sequence ID" value="MFD2563168.1"/>
    <property type="molecule type" value="Genomic_DNA"/>
</dbReference>
<sequence length="150" mass="17324">MATSKNTILQEYPLPVYNYQVIIDDTAEGMSFSEISGLEMDYEHVLYRHGFSWVMGDHLIRAQRKPINVSLKRGVAKNRKHLYDWLRKEDKRNINISLCDENGTPIVTWEVYRALPIKLNAPSFNASTNDVAIESLDLIAHDIKLTHHDQ</sequence>
<name>A0ABW5LE62_9FLAO</name>
<accession>A0ABW5LE62</accession>
<dbReference type="InterPro" id="IPR010667">
    <property type="entry name" value="Phage_T4_Gp19"/>
</dbReference>